<accession>A0AAD9CGZ0</accession>
<dbReference type="EMBL" id="JASDAP010000006">
    <property type="protein sequence ID" value="KAK1900941.1"/>
    <property type="molecule type" value="Genomic_DNA"/>
</dbReference>
<keyword evidence="1" id="KW-1133">Transmembrane helix</keyword>
<comment type="caution">
    <text evidence="2">The sequence shown here is derived from an EMBL/GenBank/DDBJ whole genome shotgun (WGS) entry which is preliminary data.</text>
</comment>
<keyword evidence="1" id="KW-0812">Transmembrane</keyword>
<proteinExistence type="predicted"/>
<evidence type="ECO:0000313" key="3">
    <source>
        <dbReference type="Proteomes" id="UP001228049"/>
    </source>
</evidence>
<keyword evidence="3" id="KW-1185">Reference proteome</keyword>
<organism evidence="2 3">
    <name type="scientific">Dissostichus eleginoides</name>
    <name type="common">Patagonian toothfish</name>
    <name type="synonym">Dissostichus amissus</name>
    <dbReference type="NCBI Taxonomy" id="100907"/>
    <lineage>
        <taxon>Eukaryota</taxon>
        <taxon>Metazoa</taxon>
        <taxon>Chordata</taxon>
        <taxon>Craniata</taxon>
        <taxon>Vertebrata</taxon>
        <taxon>Euteleostomi</taxon>
        <taxon>Actinopterygii</taxon>
        <taxon>Neopterygii</taxon>
        <taxon>Teleostei</taxon>
        <taxon>Neoteleostei</taxon>
        <taxon>Acanthomorphata</taxon>
        <taxon>Eupercaria</taxon>
        <taxon>Perciformes</taxon>
        <taxon>Notothenioidei</taxon>
        <taxon>Nototheniidae</taxon>
        <taxon>Dissostichus</taxon>
    </lineage>
</organism>
<sequence length="88" mass="9752">MNVSSLNSTSPGTRSFAAAAYKNVIVTVLCIAINYINGTLIHTFRKHQVCVCVCVHTSIHSVYLLCRVIMRKNHLENNAVYDMKPAVS</sequence>
<evidence type="ECO:0000313" key="2">
    <source>
        <dbReference type="EMBL" id="KAK1900941.1"/>
    </source>
</evidence>
<name>A0AAD9CGZ0_DISEL</name>
<keyword evidence="1" id="KW-0472">Membrane</keyword>
<gene>
    <name evidence="2" type="ORF">KUDE01_003913</name>
</gene>
<dbReference type="AlphaFoldDB" id="A0AAD9CGZ0"/>
<reference evidence="2" key="1">
    <citation type="submission" date="2023-04" db="EMBL/GenBank/DDBJ databases">
        <title>Chromosome-level genome of Chaenocephalus aceratus.</title>
        <authorList>
            <person name="Park H."/>
        </authorList>
    </citation>
    <scope>NUCLEOTIDE SEQUENCE</scope>
    <source>
        <strain evidence="2">DE</strain>
        <tissue evidence="2">Muscle</tissue>
    </source>
</reference>
<evidence type="ECO:0000256" key="1">
    <source>
        <dbReference type="SAM" id="Phobius"/>
    </source>
</evidence>
<dbReference type="Proteomes" id="UP001228049">
    <property type="component" value="Unassembled WGS sequence"/>
</dbReference>
<protein>
    <submittedName>
        <fullName evidence="2">Uncharacterized protein</fullName>
    </submittedName>
</protein>
<feature type="transmembrane region" description="Helical" evidence="1">
    <location>
        <begin position="20"/>
        <end position="37"/>
    </location>
</feature>